<feature type="domain" description="HTH luxR-type" evidence="4">
    <location>
        <begin position="247"/>
        <end position="312"/>
    </location>
</feature>
<evidence type="ECO:0000256" key="3">
    <source>
        <dbReference type="ARBA" id="ARBA00023163"/>
    </source>
</evidence>
<organism evidence="5 6">
    <name type="scientific">Sneathiella chinensis</name>
    <dbReference type="NCBI Taxonomy" id="349750"/>
    <lineage>
        <taxon>Bacteria</taxon>
        <taxon>Pseudomonadati</taxon>
        <taxon>Pseudomonadota</taxon>
        <taxon>Alphaproteobacteria</taxon>
        <taxon>Sneathiellales</taxon>
        <taxon>Sneathiellaceae</taxon>
        <taxon>Sneathiella</taxon>
    </lineage>
</organism>
<dbReference type="PANTHER" id="PTHR44688">
    <property type="entry name" value="DNA-BINDING TRANSCRIPTIONAL ACTIVATOR DEVR_DOSR"/>
    <property type="match status" value="1"/>
</dbReference>
<dbReference type="PROSITE" id="PS00622">
    <property type="entry name" value="HTH_LUXR_1"/>
    <property type="match status" value="1"/>
</dbReference>
<dbReference type="RefSeq" id="WP_206374348.1">
    <property type="nucleotide sequence ID" value="NZ_BSNF01000001.1"/>
</dbReference>
<keyword evidence="3" id="KW-0804">Transcription</keyword>
<gene>
    <name evidence="5" type="primary">aroM</name>
    <name evidence="5" type="ORF">GCM10007924_11250</name>
</gene>
<dbReference type="PRINTS" id="PR00038">
    <property type="entry name" value="HTHLUXR"/>
</dbReference>
<dbReference type="InterPro" id="IPR036388">
    <property type="entry name" value="WH-like_DNA-bd_sf"/>
</dbReference>
<dbReference type="Gene3D" id="1.10.10.10">
    <property type="entry name" value="Winged helix-like DNA-binding domain superfamily/Winged helix DNA-binding domain"/>
    <property type="match status" value="1"/>
</dbReference>
<keyword evidence="6" id="KW-1185">Reference proteome</keyword>
<dbReference type="PROSITE" id="PS50043">
    <property type="entry name" value="HTH_LUXR_2"/>
    <property type="match status" value="1"/>
</dbReference>
<reference evidence="5" key="1">
    <citation type="journal article" date="2014" name="Int. J. Syst. Evol. Microbiol.">
        <title>Complete genome of a new Firmicutes species belonging to the dominant human colonic microbiota ('Ruminococcus bicirculans') reveals two chromosomes and a selective capacity to utilize plant glucans.</title>
        <authorList>
            <consortium name="NISC Comparative Sequencing Program"/>
            <person name="Wegmann U."/>
            <person name="Louis P."/>
            <person name="Goesmann A."/>
            <person name="Henrissat B."/>
            <person name="Duncan S.H."/>
            <person name="Flint H.J."/>
        </authorList>
    </citation>
    <scope>NUCLEOTIDE SEQUENCE</scope>
    <source>
        <strain evidence="5">NBRC 103408</strain>
    </source>
</reference>
<proteinExistence type="predicted"/>
<evidence type="ECO:0000259" key="4">
    <source>
        <dbReference type="PROSITE" id="PS50043"/>
    </source>
</evidence>
<name>A0ABQ5U3N8_9PROT</name>
<dbReference type="InterPro" id="IPR016032">
    <property type="entry name" value="Sig_transdc_resp-reg_C-effctor"/>
</dbReference>
<dbReference type="Proteomes" id="UP001161409">
    <property type="component" value="Unassembled WGS sequence"/>
</dbReference>
<dbReference type="Pfam" id="PF00196">
    <property type="entry name" value="GerE"/>
    <property type="match status" value="1"/>
</dbReference>
<reference evidence="5" key="2">
    <citation type="submission" date="2023-01" db="EMBL/GenBank/DDBJ databases">
        <title>Draft genome sequence of Sneathiella chinensis strain NBRC 103408.</title>
        <authorList>
            <person name="Sun Q."/>
            <person name="Mori K."/>
        </authorList>
    </citation>
    <scope>NUCLEOTIDE SEQUENCE</scope>
    <source>
        <strain evidence="5">NBRC 103408</strain>
    </source>
</reference>
<sequence>MKQTQLKHYGKRDMGHRLVVISAGQTPRGDMVAELKSQLGDLCEIVEYGALDGMAPADITELEPRANEIGIATQLNDGRKIALSENWLRHRILEMCEGRGKSIADLTVIASTGVFDVGTTGEYVIHAQNVLDQFIETLGLSGLRIGLIFPLSAQPRARGLTAMELIGAYAPPGDDKALRNAANQLADCDMIILNSLGYSENDRQVVADHSGQPAIPVRRIVARKIARLYRQSIDPTPEHRLLEGSALSQRRERLTNREKQVFDLVVEGLSNKEIARVLEISHRTVEIHRVRMLTKMGVSTANELMRLIVQNMSRARI</sequence>
<dbReference type="InterPro" id="IPR010843">
    <property type="entry name" value="Uncharacterised_AroM"/>
</dbReference>
<evidence type="ECO:0000256" key="1">
    <source>
        <dbReference type="ARBA" id="ARBA00023015"/>
    </source>
</evidence>
<dbReference type="SMART" id="SM00421">
    <property type="entry name" value="HTH_LUXR"/>
    <property type="match status" value="1"/>
</dbReference>
<evidence type="ECO:0000313" key="5">
    <source>
        <dbReference type="EMBL" id="GLQ05904.1"/>
    </source>
</evidence>
<keyword evidence="1" id="KW-0805">Transcription regulation</keyword>
<dbReference type="InterPro" id="IPR000792">
    <property type="entry name" value="Tscrpt_reg_LuxR_C"/>
</dbReference>
<comment type="caution">
    <text evidence="5">The sequence shown here is derived from an EMBL/GenBank/DDBJ whole genome shotgun (WGS) entry which is preliminary data.</text>
</comment>
<accession>A0ABQ5U3N8</accession>
<dbReference type="CDD" id="cd06170">
    <property type="entry name" value="LuxR_C_like"/>
    <property type="match status" value="1"/>
</dbReference>
<keyword evidence="2" id="KW-0238">DNA-binding</keyword>
<dbReference type="SUPFAM" id="SSF46894">
    <property type="entry name" value="C-terminal effector domain of the bipartite response regulators"/>
    <property type="match status" value="1"/>
</dbReference>
<dbReference type="Pfam" id="PF07302">
    <property type="entry name" value="AroM"/>
    <property type="match status" value="1"/>
</dbReference>
<dbReference type="PANTHER" id="PTHR44688:SF16">
    <property type="entry name" value="DNA-BINDING TRANSCRIPTIONAL ACTIVATOR DEVR_DOSR"/>
    <property type="match status" value="1"/>
</dbReference>
<evidence type="ECO:0000313" key="6">
    <source>
        <dbReference type="Proteomes" id="UP001161409"/>
    </source>
</evidence>
<evidence type="ECO:0000256" key="2">
    <source>
        <dbReference type="ARBA" id="ARBA00023125"/>
    </source>
</evidence>
<protein>
    <submittedName>
        <fullName evidence="5">LuxR family transcriptional regulator</fullName>
    </submittedName>
</protein>
<dbReference type="EMBL" id="BSNF01000001">
    <property type="protein sequence ID" value="GLQ05904.1"/>
    <property type="molecule type" value="Genomic_DNA"/>
</dbReference>